<dbReference type="GO" id="GO:0016757">
    <property type="term" value="F:glycosyltransferase activity"/>
    <property type="evidence" value="ECO:0007669"/>
    <property type="project" value="InterPro"/>
</dbReference>
<dbReference type="CDD" id="cd03809">
    <property type="entry name" value="GT4_MtfB-like"/>
    <property type="match status" value="1"/>
</dbReference>
<dbReference type="PANTHER" id="PTHR46401:SF9">
    <property type="entry name" value="MANNOSYLTRANSFERASE A"/>
    <property type="match status" value="1"/>
</dbReference>
<dbReference type="Gene3D" id="3.40.50.2000">
    <property type="entry name" value="Glycogen Phosphorylase B"/>
    <property type="match status" value="1"/>
</dbReference>
<accession>A0A840XPN5</accession>
<evidence type="ECO:0000313" key="3">
    <source>
        <dbReference type="EMBL" id="MBB5618528.1"/>
    </source>
</evidence>
<dbReference type="AlphaFoldDB" id="A0A840XPN5"/>
<reference evidence="3 4" key="1">
    <citation type="submission" date="2020-08" db="EMBL/GenBank/DDBJ databases">
        <title>Sequencing the genomes of 1000 actinobacteria strains.</title>
        <authorList>
            <person name="Klenk H.-P."/>
        </authorList>
    </citation>
    <scope>NUCLEOTIDE SEQUENCE [LARGE SCALE GENOMIC DNA]</scope>
    <source>
        <strain evidence="3 4">DSM 23889</strain>
    </source>
</reference>
<dbReference type="SUPFAM" id="SSF53756">
    <property type="entry name" value="UDP-Glycosyltransferase/glycogen phosphorylase"/>
    <property type="match status" value="1"/>
</dbReference>
<evidence type="ECO:0000313" key="4">
    <source>
        <dbReference type="Proteomes" id="UP000552883"/>
    </source>
</evidence>
<comment type="caution">
    <text evidence="3">The sequence shown here is derived from an EMBL/GenBank/DDBJ whole genome shotgun (WGS) entry which is preliminary data.</text>
</comment>
<proteinExistence type="predicted"/>
<evidence type="ECO:0000256" key="1">
    <source>
        <dbReference type="ARBA" id="ARBA00022679"/>
    </source>
</evidence>
<organism evidence="3 4">
    <name type="scientific">Microcella frigidaquae</name>
    <dbReference type="NCBI Taxonomy" id="424758"/>
    <lineage>
        <taxon>Bacteria</taxon>
        <taxon>Bacillati</taxon>
        <taxon>Actinomycetota</taxon>
        <taxon>Actinomycetes</taxon>
        <taxon>Micrococcales</taxon>
        <taxon>Microbacteriaceae</taxon>
        <taxon>Microcella</taxon>
    </lineage>
</organism>
<keyword evidence="1 3" id="KW-0808">Transferase</keyword>
<gene>
    <name evidence="3" type="ORF">BJ959_002024</name>
</gene>
<keyword evidence="4" id="KW-1185">Reference proteome</keyword>
<dbReference type="RefSeq" id="WP_153981445.1">
    <property type="nucleotide sequence ID" value="NZ_BAAANZ010000002.1"/>
</dbReference>
<feature type="domain" description="Glycosyl transferase family 1" evidence="2">
    <location>
        <begin position="295"/>
        <end position="454"/>
    </location>
</feature>
<evidence type="ECO:0000259" key="2">
    <source>
        <dbReference type="Pfam" id="PF00534"/>
    </source>
</evidence>
<name>A0A840XPN5_9MICO</name>
<sequence>MSATELQAHRARTRPERLALLARLLGAPTDAVDERSLATVLEAEPASDRVWLVLAVLRGELPTAPEVTAWRRRVRLDGAGALLALRPARRLRRRAVRVVEGGVVVDVHHTVRTDLETGIQRVVVGVMKQWTAADRAMTIVGWTPDNRALEHLGERWQEARDSARRPRSAHDTVVPWRSTYVLPELAVEETRLDRLQALAQSGAGECSVVGYDCVPLTVPETAGGGMPGAFARNLATVAWFDRVATISEAAAVEYRGWSAMVAAAGITAPRIASVLLADEPVPAGGDAVELQELVRPDHPLVLCVGSHEPRKNHLAVLHAAELAWSEGHDFDLLFVGGNAWNSTRFLDRLAELQRQGRPVRSLLRVDDVTLAALYRRAAFSVFPSLNEGYGLPIVESLALGTPVITSAFGSMREIATAGCVLVDPRDDRAIAAAIGGLLTDDVRRERLAGEARERGIRSWEAYADELWSFMVNGGHVDGRPQSSSGVS</sequence>
<protein>
    <submittedName>
        <fullName evidence="3">Glycosyltransferase involved in cell wall biosynthesis</fullName>
    </submittedName>
</protein>
<dbReference type="Proteomes" id="UP000552883">
    <property type="component" value="Unassembled WGS sequence"/>
</dbReference>
<dbReference type="InterPro" id="IPR001296">
    <property type="entry name" value="Glyco_trans_1"/>
</dbReference>
<dbReference type="EMBL" id="JACHBS010000001">
    <property type="protein sequence ID" value="MBB5618528.1"/>
    <property type="molecule type" value="Genomic_DNA"/>
</dbReference>
<dbReference type="PANTHER" id="PTHR46401">
    <property type="entry name" value="GLYCOSYLTRANSFERASE WBBK-RELATED"/>
    <property type="match status" value="1"/>
</dbReference>
<dbReference type="OrthoDB" id="9801609at2"/>
<dbReference type="Pfam" id="PF00534">
    <property type="entry name" value="Glycos_transf_1"/>
    <property type="match status" value="1"/>
</dbReference>